<evidence type="ECO:0000313" key="6">
    <source>
        <dbReference type="Proteomes" id="UP000186176"/>
    </source>
</evidence>
<dbReference type="Gene3D" id="3.40.1090.10">
    <property type="entry name" value="Cytosolic phospholipase A2 catalytic domain"/>
    <property type="match status" value="1"/>
</dbReference>
<dbReference type="PROSITE" id="PS51635">
    <property type="entry name" value="PNPLA"/>
    <property type="match status" value="1"/>
</dbReference>
<dbReference type="PROSITE" id="PS51257">
    <property type="entry name" value="PROKAR_LIPOPROTEIN"/>
    <property type="match status" value="1"/>
</dbReference>
<dbReference type="RefSeq" id="XP_028876023.1">
    <property type="nucleotide sequence ID" value="XM_029020022.1"/>
</dbReference>
<evidence type="ECO:0000256" key="1">
    <source>
        <dbReference type="ARBA" id="ARBA00023098"/>
    </source>
</evidence>
<dbReference type="GO" id="GO:0016787">
    <property type="term" value="F:hydrolase activity"/>
    <property type="evidence" value="ECO:0007669"/>
    <property type="project" value="UniProtKB-UniRule"/>
</dbReference>
<keyword evidence="6" id="KW-1185">Reference proteome</keyword>
<protein>
    <submittedName>
        <fullName evidence="5">Secreted alpha beta signal secreted patatin like esterase</fullName>
    </submittedName>
</protein>
<feature type="domain" description="PNPLA" evidence="4">
    <location>
        <begin position="46"/>
        <end position="243"/>
    </location>
</feature>
<dbReference type="AlphaFoldDB" id="A0A1J4ML14"/>
<dbReference type="VEuPathDB" id="CryptoDB:cubi_03010"/>
<organism evidence="5 6">
    <name type="scientific">Cryptosporidium ubiquitum</name>
    <dbReference type="NCBI Taxonomy" id="857276"/>
    <lineage>
        <taxon>Eukaryota</taxon>
        <taxon>Sar</taxon>
        <taxon>Alveolata</taxon>
        <taxon>Apicomplexa</taxon>
        <taxon>Conoidasida</taxon>
        <taxon>Coccidia</taxon>
        <taxon>Eucoccidiorida</taxon>
        <taxon>Eimeriorina</taxon>
        <taxon>Cryptosporidiidae</taxon>
        <taxon>Cryptosporidium</taxon>
    </lineage>
</organism>
<keyword evidence="2" id="KW-0442">Lipid degradation</keyword>
<evidence type="ECO:0000313" key="5">
    <source>
        <dbReference type="EMBL" id="OII74878.1"/>
    </source>
</evidence>
<feature type="active site" description="Nucleophile" evidence="2">
    <location>
        <position position="85"/>
    </location>
</feature>
<feature type="short sequence motif" description="GXSXG" evidence="2">
    <location>
        <begin position="83"/>
        <end position="87"/>
    </location>
</feature>
<dbReference type="Pfam" id="PF01734">
    <property type="entry name" value="Patatin"/>
    <property type="match status" value="1"/>
</dbReference>
<evidence type="ECO:0000259" key="4">
    <source>
        <dbReference type="PROSITE" id="PS51635"/>
    </source>
</evidence>
<feature type="chain" id="PRO_5013357605" evidence="3">
    <location>
        <begin position="17"/>
        <end position="795"/>
    </location>
</feature>
<dbReference type="InterPro" id="IPR016035">
    <property type="entry name" value="Acyl_Trfase/lysoPLipase"/>
</dbReference>
<comment type="caution">
    <text evidence="5">The sequence shown here is derived from an EMBL/GenBank/DDBJ whole genome shotgun (WGS) entry which is preliminary data.</text>
</comment>
<name>A0A1J4ML14_9CRYT</name>
<proteinExistence type="predicted"/>
<dbReference type="GO" id="GO:0016042">
    <property type="term" value="P:lipid catabolic process"/>
    <property type="evidence" value="ECO:0007669"/>
    <property type="project" value="UniProtKB-UniRule"/>
</dbReference>
<keyword evidence="1 2" id="KW-0443">Lipid metabolism</keyword>
<reference evidence="5 6" key="1">
    <citation type="submission" date="2016-10" db="EMBL/GenBank/DDBJ databases">
        <title>Reductive evolution of mitochondrial metabolism and differential evolution of invasion-related proteins in Cryptosporidium.</title>
        <authorList>
            <person name="Liu S."/>
            <person name="Roellig D.M."/>
            <person name="Guo Y."/>
            <person name="Li N."/>
            <person name="Frace M.A."/>
            <person name="Tang K."/>
            <person name="Zhang L."/>
            <person name="Feng Y."/>
            <person name="Xiao L."/>
        </authorList>
    </citation>
    <scope>NUCLEOTIDE SEQUENCE [LARGE SCALE GENOMIC DNA]</scope>
    <source>
        <strain evidence="5">39726</strain>
    </source>
</reference>
<dbReference type="OrthoDB" id="17120at2759"/>
<feature type="signal peptide" evidence="3">
    <location>
        <begin position="1"/>
        <end position="16"/>
    </location>
</feature>
<sequence>MRILQLFSFYLFITSCSVICKSSKKGISIPNRHHLEDAHDNVCYALIMSSGSNKGPWQAGVVRGIAQKYHDSGKKLRWDLVGGTSVGAINALASQFYPPGEELAWTTELVILWKMARQKDITTCKTPLKKNYARWAVSFLKGWISARNPFRYLCDNSPARKLLRELFLHRKHKQRLFFTNTMRYTDRTAHVFTEQLELEEIIEAVIGSGTIPGIFPIKYLRNLGYHVDGGFIAAGDLETAIKRCIAVGKAKTPRDVVIDFISAEEPRGLKRNTSFLEGEDYRSPHQLPLYYIVLQSLGILSDMVSSTSVVRQIISKYPDVTIRYLIQPNEEALMWIPGVMVDFSQWKKMHRVIEAGYKSGYNALPMTGEKLKTIMEPAETYFHPPDPADVSSILEQYYQDCEARKISSGFRPMGLDDVTLYLLTSNVEKAIKTVFTEVSPYKNIFPYKDSITFATFMGPFFITKRCIDLMHYFALARGVRSPTQSQFYSWVGKLCNIIASKVNEYNTGEIRNLSKQYFVEELPITLQDESPGEVTFNEFTDKSINDPSRNFTNNSLDDGKDIDSGNIATKIRNLIYALSNDNKHIVGMTFLEFTNAKRSIAGLSQCISILLNDLQEKLDQISPGAALRRALLIKERKLKNTYQTLNSFVVVLKSLNDDIQKLNKTIITIDSFLKSSNNISNKATKLLKYIEDKQKKGIFSAKFEDIITLLSLYEDYVEKLQSIRIKEISSRRIIVDSKHSQLILARIIIALRDQSENIPKLVNGKSTEGISESINRCISIFDEQYKPALATKDAF</sequence>
<dbReference type="GeneID" id="39979801"/>
<dbReference type="Proteomes" id="UP000186176">
    <property type="component" value="Unassembled WGS sequence"/>
</dbReference>
<comment type="caution">
    <text evidence="2">Lacks conserved residue(s) required for the propagation of feature annotation.</text>
</comment>
<keyword evidence="2" id="KW-0378">Hydrolase</keyword>
<dbReference type="InterPro" id="IPR002641">
    <property type="entry name" value="PNPLA_dom"/>
</dbReference>
<keyword evidence="3" id="KW-0732">Signal</keyword>
<gene>
    <name evidence="5" type="ORF">cubi_03010</name>
</gene>
<dbReference type="EMBL" id="LRBP01000008">
    <property type="protein sequence ID" value="OII74878.1"/>
    <property type="molecule type" value="Genomic_DNA"/>
</dbReference>
<evidence type="ECO:0000256" key="3">
    <source>
        <dbReference type="SAM" id="SignalP"/>
    </source>
</evidence>
<feature type="short sequence motif" description="DGA/G" evidence="2">
    <location>
        <begin position="228"/>
        <end position="230"/>
    </location>
</feature>
<evidence type="ECO:0000256" key="2">
    <source>
        <dbReference type="PROSITE-ProRule" id="PRU01161"/>
    </source>
</evidence>
<feature type="active site" description="Proton acceptor" evidence="2">
    <location>
        <position position="228"/>
    </location>
</feature>
<accession>A0A1J4ML14</accession>
<dbReference type="SUPFAM" id="SSF52151">
    <property type="entry name" value="FabD/lysophospholipase-like"/>
    <property type="match status" value="1"/>
</dbReference>